<name>A0AAN7AEF0_9PEZI</name>
<sequence length="197" mass="21372">MAKLLKKAVLVAAFVLQLVTAVPDSTDTDLGIITPEAATTLEIFSFEKWVKERLFLELLVFKPSVSNYSVSKPTDVNPGINAVNALVKRDEVTCDHLKKYGYTPAYVPDAVRCIDYLASLGGYPCRVLDISTSYCVQGNARFRDVAATAGRILDAYCSPDDTVQGVDFALQNSWIAVHVSSPSTSSPLHSKIPDGRG</sequence>
<evidence type="ECO:0000313" key="3">
    <source>
        <dbReference type="Proteomes" id="UP001302126"/>
    </source>
</evidence>
<accession>A0AAN7AEF0</accession>
<keyword evidence="1" id="KW-0732">Signal</keyword>
<comment type="caution">
    <text evidence="2">The sequence shown here is derived from an EMBL/GenBank/DDBJ whole genome shotgun (WGS) entry which is preliminary data.</text>
</comment>
<dbReference type="PANTHER" id="PTHR39603">
    <property type="entry name" value="CYANOVIRIN-N DOMAIN-CONTAINING PROTEIN"/>
    <property type="match status" value="1"/>
</dbReference>
<feature type="signal peptide" evidence="1">
    <location>
        <begin position="1"/>
        <end position="21"/>
    </location>
</feature>
<reference evidence="2" key="1">
    <citation type="journal article" date="2023" name="Mol. Phylogenet. Evol.">
        <title>Genome-scale phylogeny and comparative genomics of the fungal order Sordariales.</title>
        <authorList>
            <person name="Hensen N."/>
            <person name="Bonometti L."/>
            <person name="Westerberg I."/>
            <person name="Brannstrom I.O."/>
            <person name="Guillou S."/>
            <person name="Cros-Aarteil S."/>
            <person name="Calhoun S."/>
            <person name="Haridas S."/>
            <person name="Kuo A."/>
            <person name="Mondo S."/>
            <person name="Pangilinan J."/>
            <person name="Riley R."/>
            <person name="LaButti K."/>
            <person name="Andreopoulos B."/>
            <person name="Lipzen A."/>
            <person name="Chen C."/>
            <person name="Yan M."/>
            <person name="Daum C."/>
            <person name="Ng V."/>
            <person name="Clum A."/>
            <person name="Steindorff A."/>
            <person name="Ohm R.A."/>
            <person name="Martin F."/>
            <person name="Silar P."/>
            <person name="Natvig D.O."/>
            <person name="Lalanne C."/>
            <person name="Gautier V."/>
            <person name="Ament-Velasquez S.L."/>
            <person name="Kruys A."/>
            <person name="Hutchinson M.I."/>
            <person name="Powell A.J."/>
            <person name="Barry K."/>
            <person name="Miller A.N."/>
            <person name="Grigoriev I.V."/>
            <person name="Debuchy R."/>
            <person name="Gladieux P."/>
            <person name="Hiltunen Thoren M."/>
            <person name="Johannesson H."/>
        </authorList>
    </citation>
    <scope>NUCLEOTIDE SEQUENCE</scope>
    <source>
        <strain evidence="2">PSN309</strain>
    </source>
</reference>
<reference evidence="2" key="2">
    <citation type="submission" date="2023-05" db="EMBL/GenBank/DDBJ databases">
        <authorList>
            <consortium name="Lawrence Berkeley National Laboratory"/>
            <person name="Steindorff A."/>
            <person name="Hensen N."/>
            <person name="Bonometti L."/>
            <person name="Westerberg I."/>
            <person name="Brannstrom I.O."/>
            <person name="Guillou S."/>
            <person name="Cros-Aarteil S."/>
            <person name="Calhoun S."/>
            <person name="Haridas S."/>
            <person name="Kuo A."/>
            <person name="Mondo S."/>
            <person name="Pangilinan J."/>
            <person name="Riley R."/>
            <person name="Labutti K."/>
            <person name="Andreopoulos B."/>
            <person name="Lipzen A."/>
            <person name="Chen C."/>
            <person name="Yanf M."/>
            <person name="Daum C."/>
            <person name="Ng V."/>
            <person name="Clum A."/>
            <person name="Ohm R."/>
            <person name="Martin F."/>
            <person name="Silar P."/>
            <person name="Natvig D."/>
            <person name="Lalanne C."/>
            <person name="Gautier V."/>
            <person name="Ament-Velasquez S.L."/>
            <person name="Kruys A."/>
            <person name="Hutchinson M.I."/>
            <person name="Powell A.J."/>
            <person name="Barry K."/>
            <person name="Miller A.N."/>
            <person name="Grigoriev I.V."/>
            <person name="Debuchy R."/>
            <person name="Gladieux P."/>
            <person name="Thoren M.H."/>
            <person name="Johannesson H."/>
        </authorList>
    </citation>
    <scope>NUCLEOTIDE SEQUENCE</scope>
    <source>
        <strain evidence="2">PSN309</strain>
    </source>
</reference>
<dbReference type="PANTHER" id="PTHR39603:SF1">
    <property type="entry name" value="CYANOVIRIN-N DOMAIN-CONTAINING PROTEIN"/>
    <property type="match status" value="1"/>
</dbReference>
<evidence type="ECO:0000256" key="1">
    <source>
        <dbReference type="SAM" id="SignalP"/>
    </source>
</evidence>
<proteinExistence type="predicted"/>
<dbReference type="Proteomes" id="UP001302126">
    <property type="component" value="Unassembled WGS sequence"/>
</dbReference>
<gene>
    <name evidence="2" type="ORF">QBC35DRAFT_456911</name>
</gene>
<evidence type="ECO:0000313" key="2">
    <source>
        <dbReference type="EMBL" id="KAK4182812.1"/>
    </source>
</evidence>
<protein>
    <submittedName>
        <fullName evidence="2">Uncharacterized protein</fullName>
    </submittedName>
</protein>
<organism evidence="2 3">
    <name type="scientific">Podospora australis</name>
    <dbReference type="NCBI Taxonomy" id="1536484"/>
    <lineage>
        <taxon>Eukaryota</taxon>
        <taxon>Fungi</taxon>
        <taxon>Dikarya</taxon>
        <taxon>Ascomycota</taxon>
        <taxon>Pezizomycotina</taxon>
        <taxon>Sordariomycetes</taxon>
        <taxon>Sordariomycetidae</taxon>
        <taxon>Sordariales</taxon>
        <taxon>Podosporaceae</taxon>
        <taxon>Podospora</taxon>
    </lineage>
</organism>
<keyword evidence="3" id="KW-1185">Reference proteome</keyword>
<dbReference type="AlphaFoldDB" id="A0AAN7AEF0"/>
<dbReference type="EMBL" id="MU864608">
    <property type="protein sequence ID" value="KAK4182812.1"/>
    <property type="molecule type" value="Genomic_DNA"/>
</dbReference>
<feature type="chain" id="PRO_5042971257" evidence="1">
    <location>
        <begin position="22"/>
        <end position="197"/>
    </location>
</feature>